<feature type="signal peptide" evidence="2">
    <location>
        <begin position="1"/>
        <end position="22"/>
    </location>
</feature>
<dbReference type="GO" id="GO:0016829">
    <property type="term" value="F:lyase activity"/>
    <property type="evidence" value="ECO:0007669"/>
    <property type="project" value="InterPro"/>
</dbReference>
<evidence type="ECO:0000313" key="4">
    <source>
        <dbReference type="EMBL" id="PHN04889.1"/>
    </source>
</evidence>
<evidence type="ECO:0000256" key="1">
    <source>
        <dbReference type="ARBA" id="ARBA00004196"/>
    </source>
</evidence>
<evidence type="ECO:0000259" key="3">
    <source>
        <dbReference type="Pfam" id="PF07940"/>
    </source>
</evidence>
<feature type="domain" description="Heparinase II/III-like C-terminal" evidence="3">
    <location>
        <begin position="386"/>
        <end position="563"/>
    </location>
</feature>
<reference evidence="4 5" key="1">
    <citation type="submission" date="2017-10" db="EMBL/GenBank/DDBJ databases">
        <title>The draft genome sequence of Lewinella nigricans NBRC 102662.</title>
        <authorList>
            <person name="Wang K."/>
        </authorList>
    </citation>
    <scope>NUCLEOTIDE SEQUENCE [LARGE SCALE GENOMIC DNA]</scope>
    <source>
        <strain evidence="4 5">NBRC 102662</strain>
    </source>
</reference>
<dbReference type="PANTHER" id="PTHR38045:SF1">
    <property type="entry name" value="HEPARINASE II_III-LIKE PROTEIN"/>
    <property type="match status" value="1"/>
</dbReference>
<evidence type="ECO:0000256" key="2">
    <source>
        <dbReference type="SAM" id="SignalP"/>
    </source>
</evidence>
<sequence length="625" mass="70280">MKFPPFFLLILSATLLTLSACKKEASTPPISNDQGNHPQLLLLEGEEEQIHTLIDTDPVWQEVHFAILQACNKFFKKELLERKLIGRRLLSVSRECIRRVFYLSYAYRMTGDERFLARAEAEMLAVAGFSDWNPSHFLDVAEMTMGMAIGYDWLYHDLPESSRTKIRQAIRTKGLEPSFDNNYNWFLGSTNNWNQVCNAGMTFGAVALAGAYPELARDVIDRAVSTIELPMGVYQPDGAYPEGYAYWGYGTSMNVLFLHALEKAMGSDYGLPQMPGFLETAGFLQHMLGTTSLCFNWGDCNLGGSLKPAMFWFAEQTSDPSLLWMERKFLEIDDYSRLTGDRLLPAILIWGKNIPMDQITAPERKVWVGQGSNPVALMRTSWTDPQAIYLGFKAGSPSVNHGHMDVGSFIMEADGVRWASDFGSQDYESLESKGIQVFGRAQDAQRWSIFRFNNYVHNTLTVDGELQRVDGYAGIDRYSEDPAFPFAISDISTVYDGQLQQSRRGVGIREEQYVIVRDEVSTLDRPTVIRWTMLTTANVSLTENGATLIKDGKTLYMRVSGPDNLQMRTWSTDPGTDYDAPNPGKTLLGFECELPANSSERFQVLLIPEDATGAVSPFDQPLSEW</sequence>
<dbReference type="EMBL" id="PDUD01000024">
    <property type="protein sequence ID" value="PHN04889.1"/>
    <property type="molecule type" value="Genomic_DNA"/>
</dbReference>
<name>A0A2D0N9S0_FLAN2</name>
<dbReference type="PANTHER" id="PTHR38045">
    <property type="entry name" value="CHROMOSOME 1, WHOLE GENOME SHOTGUN SEQUENCE"/>
    <property type="match status" value="1"/>
</dbReference>
<dbReference type="Pfam" id="PF07940">
    <property type="entry name" value="Hepar_II_III_C"/>
    <property type="match status" value="1"/>
</dbReference>
<evidence type="ECO:0000313" key="5">
    <source>
        <dbReference type="Proteomes" id="UP000223913"/>
    </source>
</evidence>
<gene>
    <name evidence="4" type="ORF">CRP01_20500</name>
</gene>
<comment type="subcellular location">
    <subcellularLocation>
        <location evidence="1">Cell envelope</location>
    </subcellularLocation>
</comment>
<keyword evidence="2" id="KW-0732">Signal</keyword>
<dbReference type="Proteomes" id="UP000223913">
    <property type="component" value="Unassembled WGS sequence"/>
</dbReference>
<protein>
    <submittedName>
        <fullName evidence="4">Heparinase</fullName>
    </submittedName>
</protein>
<proteinExistence type="predicted"/>
<dbReference type="InterPro" id="IPR008929">
    <property type="entry name" value="Chondroitin_lyas"/>
</dbReference>
<dbReference type="OrthoDB" id="175534at2"/>
<dbReference type="RefSeq" id="WP_099151948.1">
    <property type="nucleotide sequence ID" value="NZ_PDUD01000024.1"/>
</dbReference>
<dbReference type="AlphaFoldDB" id="A0A2D0N9S0"/>
<dbReference type="PROSITE" id="PS51257">
    <property type="entry name" value="PROKAR_LIPOPROTEIN"/>
    <property type="match status" value="1"/>
</dbReference>
<dbReference type="Gene3D" id="2.70.98.70">
    <property type="match status" value="1"/>
</dbReference>
<dbReference type="SUPFAM" id="SSF48230">
    <property type="entry name" value="Chondroitin AC/alginate lyase"/>
    <property type="match status" value="1"/>
</dbReference>
<comment type="caution">
    <text evidence="4">The sequence shown here is derived from an EMBL/GenBank/DDBJ whole genome shotgun (WGS) entry which is preliminary data.</text>
</comment>
<dbReference type="GO" id="GO:0030313">
    <property type="term" value="C:cell envelope"/>
    <property type="evidence" value="ECO:0007669"/>
    <property type="project" value="UniProtKB-SubCell"/>
</dbReference>
<feature type="chain" id="PRO_5012112908" evidence="2">
    <location>
        <begin position="23"/>
        <end position="625"/>
    </location>
</feature>
<dbReference type="Gene3D" id="1.50.10.100">
    <property type="entry name" value="Chondroitin AC/alginate lyase"/>
    <property type="match status" value="1"/>
</dbReference>
<organism evidence="4 5">
    <name type="scientific">Flavilitoribacter nigricans (strain ATCC 23147 / DSM 23189 / NBRC 102662 / NCIMB 1420 / SS-2)</name>
    <name type="common">Lewinella nigricans</name>
    <dbReference type="NCBI Taxonomy" id="1122177"/>
    <lineage>
        <taxon>Bacteria</taxon>
        <taxon>Pseudomonadati</taxon>
        <taxon>Bacteroidota</taxon>
        <taxon>Saprospiria</taxon>
        <taxon>Saprospirales</taxon>
        <taxon>Lewinellaceae</taxon>
        <taxon>Flavilitoribacter</taxon>
    </lineage>
</organism>
<accession>A0A2D0N9S0</accession>
<keyword evidence="5" id="KW-1185">Reference proteome</keyword>
<dbReference type="InterPro" id="IPR012480">
    <property type="entry name" value="Hepar_II_III_C"/>
</dbReference>